<evidence type="ECO:0000313" key="6">
    <source>
        <dbReference type="EMBL" id="KAE9250984.1"/>
    </source>
</evidence>
<name>A0A6A3U9S5_9STRA</name>
<evidence type="ECO:0000313" key="7">
    <source>
        <dbReference type="Proteomes" id="UP000429523"/>
    </source>
</evidence>
<organism evidence="4 9">
    <name type="scientific">Phytophthora fragariae</name>
    <dbReference type="NCBI Taxonomy" id="53985"/>
    <lineage>
        <taxon>Eukaryota</taxon>
        <taxon>Sar</taxon>
        <taxon>Stramenopiles</taxon>
        <taxon>Oomycota</taxon>
        <taxon>Peronosporomycetes</taxon>
        <taxon>Peronosporales</taxon>
        <taxon>Peronosporaceae</taxon>
        <taxon>Phytophthora</taxon>
    </lineage>
</organism>
<comment type="caution">
    <text evidence="4">The sequence shown here is derived from an EMBL/GenBank/DDBJ whole genome shotgun (WGS) entry which is preliminary data.</text>
</comment>
<protein>
    <submittedName>
        <fullName evidence="4">Uncharacterized protein</fullName>
    </submittedName>
</protein>
<dbReference type="EMBL" id="QXGD01000140">
    <property type="protein sequence ID" value="KAE9250984.1"/>
    <property type="molecule type" value="Genomic_DNA"/>
</dbReference>
<dbReference type="EMBL" id="QXFW01000381">
    <property type="protein sequence ID" value="KAE9014109.1"/>
    <property type="molecule type" value="Genomic_DNA"/>
</dbReference>
<dbReference type="AlphaFoldDB" id="A0A6A3U9S5"/>
<evidence type="ECO:0000313" key="5">
    <source>
        <dbReference type="EMBL" id="KAE9238463.1"/>
    </source>
</evidence>
<dbReference type="Proteomes" id="UP000440367">
    <property type="component" value="Unassembled WGS sequence"/>
</dbReference>
<evidence type="ECO:0000313" key="10">
    <source>
        <dbReference type="Proteomes" id="UP000441208"/>
    </source>
</evidence>
<proteinExistence type="predicted"/>
<sequence>MAGCHWQRTPARSLLRMEMSRHFACRHQGCSTAAVAQAAYMYMPVLSNRLHDSGVLVSPSKSLQFANQHKN</sequence>
<gene>
    <name evidence="6" type="ORF">PF002_g4505</name>
    <name evidence="5" type="ORF">PF004_g8313</name>
    <name evidence="4" type="ORF">PF006_g7346</name>
    <name evidence="3" type="ORF">PF007_g4423</name>
    <name evidence="1" type="ORF">PF009_g923</name>
    <name evidence="2" type="ORF">PF011_g8207</name>
</gene>
<dbReference type="Proteomes" id="UP000429523">
    <property type="component" value="Unassembled WGS sequence"/>
</dbReference>
<reference evidence="7 8" key="1">
    <citation type="submission" date="2018-08" db="EMBL/GenBank/DDBJ databases">
        <title>Genomic investigation of the strawberry pathogen Phytophthora fragariae indicates pathogenicity is determined by transcriptional variation in three key races.</title>
        <authorList>
            <person name="Adams T.M."/>
            <person name="Armitage A.D."/>
            <person name="Sobczyk M.K."/>
            <person name="Bates H.J."/>
            <person name="Dunwell J.M."/>
            <person name="Nellist C.F."/>
            <person name="Harrison R.J."/>
        </authorList>
    </citation>
    <scope>NUCLEOTIDE SEQUENCE [LARGE SCALE GENOMIC DNA]</scope>
    <source>
        <strain evidence="6 8">BC-1</strain>
        <strain evidence="5 12">BC-23</strain>
        <strain evidence="4 9">NOV-5</strain>
        <strain evidence="3 10">NOV-71</strain>
        <strain evidence="1 7">NOV-9</strain>
        <strain evidence="2 11">SCRP245</strain>
    </source>
</reference>
<dbReference type="EMBL" id="QXGF01000020">
    <property type="protein sequence ID" value="KAE8949539.1"/>
    <property type="molecule type" value="Genomic_DNA"/>
</dbReference>
<dbReference type="Proteomes" id="UP000441208">
    <property type="component" value="Unassembled WGS sequence"/>
</dbReference>
<dbReference type="Proteomes" id="UP000460718">
    <property type="component" value="Unassembled WGS sequence"/>
</dbReference>
<evidence type="ECO:0000313" key="1">
    <source>
        <dbReference type="EMBL" id="KAE8949539.1"/>
    </source>
</evidence>
<evidence type="ECO:0000313" key="9">
    <source>
        <dbReference type="Proteomes" id="UP000440732"/>
    </source>
</evidence>
<evidence type="ECO:0000313" key="12">
    <source>
        <dbReference type="Proteomes" id="UP000476176"/>
    </source>
</evidence>
<dbReference type="EMBL" id="QXGA01000313">
    <property type="protein sequence ID" value="KAE9148025.1"/>
    <property type="molecule type" value="Genomic_DNA"/>
</dbReference>
<evidence type="ECO:0000313" key="11">
    <source>
        <dbReference type="Proteomes" id="UP000460718"/>
    </source>
</evidence>
<evidence type="ECO:0000313" key="3">
    <source>
        <dbReference type="EMBL" id="KAE9130648.1"/>
    </source>
</evidence>
<accession>A0A6A3U9S5</accession>
<evidence type="ECO:0000313" key="2">
    <source>
        <dbReference type="EMBL" id="KAE9014109.1"/>
    </source>
</evidence>
<dbReference type="Proteomes" id="UP000476176">
    <property type="component" value="Unassembled WGS sequence"/>
</dbReference>
<dbReference type="EMBL" id="QXGC01000384">
    <property type="protein sequence ID" value="KAE9238463.1"/>
    <property type="molecule type" value="Genomic_DNA"/>
</dbReference>
<evidence type="ECO:0000313" key="8">
    <source>
        <dbReference type="Proteomes" id="UP000440367"/>
    </source>
</evidence>
<evidence type="ECO:0000313" key="4">
    <source>
        <dbReference type="EMBL" id="KAE9148025.1"/>
    </source>
</evidence>
<dbReference type="EMBL" id="QXFZ01000141">
    <property type="protein sequence ID" value="KAE9130648.1"/>
    <property type="molecule type" value="Genomic_DNA"/>
</dbReference>
<dbReference type="Proteomes" id="UP000440732">
    <property type="component" value="Unassembled WGS sequence"/>
</dbReference>